<dbReference type="GO" id="GO:0004803">
    <property type="term" value="F:transposase activity"/>
    <property type="evidence" value="ECO:0007669"/>
    <property type="project" value="InterPro"/>
</dbReference>
<accession>A0A564T240</accession>
<feature type="domain" description="Transposase IS116/IS110/IS902 C-terminal" evidence="1">
    <location>
        <begin position="45"/>
        <end position="125"/>
    </location>
</feature>
<sequence length="169" mass="19297">MPYNANTELIITETANELISLVDTLERLRIEMNRIASQLPEYPVVLSLHGVGTTLGPQLIAEIGDVRRFHNRKALIAYAGIDSSPYQSGTIDIKSRGISKRGSATLRKTLFTVMDCILRHKHTDEPVYQFLDKKRPEGKHYYVYMIAGCNKFLRIYYAKVSEYLNSLEK</sequence>
<gene>
    <name evidence="2" type="ORF">DFSSTS7063_00988</name>
</gene>
<dbReference type="GO" id="GO:0006313">
    <property type="term" value="P:DNA transposition"/>
    <property type="evidence" value="ECO:0007669"/>
    <property type="project" value="InterPro"/>
</dbReference>
<evidence type="ECO:0000259" key="1">
    <source>
        <dbReference type="Pfam" id="PF02371"/>
    </source>
</evidence>
<reference evidence="2 3" key="1">
    <citation type="submission" date="2019-07" db="EMBL/GenBank/DDBJ databases">
        <authorList>
            <person name="Hibberd C M."/>
            <person name="Gehrig L. J."/>
            <person name="Chang H.-W."/>
            <person name="Venkatesh S."/>
        </authorList>
    </citation>
    <scope>NUCLEOTIDE SEQUENCE [LARGE SCALE GENOMIC DNA]</scope>
    <source>
        <strain evidence="2">Dorea_formicigenerans_SSTS_Bg7063</strain>
    </source>
</reference>
<dbReference type="Pfam" id="PF02371">
    <property type="entry name" value="Transposase_20"/>
    <property type="match status" value="1"/>
</dbReference>
<dbReference type="InterPro" id="IPR047650">
    <property type="entry name" value="Transpos_IS110"/>
</dbReference>
<dbReference type="GO" id="GO:0003677">
    <property type="term" value="F:DNA binding"/>
    <property type="evidence" value="ECO:0007669"/>
    <property type="project" value="InterPro"/>
</dbReference>
<organism evidence="2 3">
    <name type="scientific">Dorea formicigenerans</name>
    <dbReference type="NCBI Taxonomy" id="39486"/>
    <lineage>
        <taxon>Bacteria</taxon>
        <taxon>Bacillati</taxon>
        <taxon>Bacillota</taxon>
        <taxon>Clostridia</taxon>
        <taxon>Lachnospirales</taxon>
        <taxon>Lachnospiraceae</taxon>
        <taxon>Dorea</taxon>
    </lineage>
</organism>
<dbReference type="AlphaFoldDB" id="A0A564T240"/>
<dbReference type="PANTHER" id="PTHR33055">
    <property type="entry name" value="TRANSPOSASE FOR INSERTION SEQUENCE ELEMENT IS1111A"/>
    <property type="match status" value="1"/>
</dbReference>
<dbReference type="Proteomes" id="UP000358366">
    <property type="component" value="Unassembled WGS sequence"/>
</dbReference>
<name>A0A564T240_9FIRM</name>
<evidence type="ECO:0000313" key="3">
    <source>
        <dbReference type="Proteomes" id="UP000358366"/>
    </source>
</evidence>
<dbReference type="InterPro" id="IPR003346">
    <property type="entry name" value="Transposase_20"/>
</dbReference>
<dbReference type="PANTHER" id="PTHR33055:SF3">
    <property type="entry name" value="PUTATIVE TRANSPOSASE FOR IS117-RELATED"/>
    <property type="match status" value="1"/>
</dbReference>
<dbReference type="EMBL" id="CABHNI010000018">
    <property type="protein sequence ID" value="VUX01124.1"/>
    <property type="molecule type" value="Genomic_DNA"/>
</dbReference>
<proteinExistence type="predicted"/>
<evidence type="ECO:0000313" key="2">
    <source>
        <dbReference type="EMBL" id="VUX01124.1"/>
    </source>
</evidence>
<protein>
    <submittedName>
        <fullName evidence="2">Transposase IS116/IS110/IS902 family protein</fullName>
    </submittedName>
</protein>